<evidence type="ECO:0000256" key="3">
    <source>
        <dbReference type="ARBA" id="ARBA00022845"/>
    </source>
</evidence>
<dbReference type="InterPro" id="IPR003775">
    <property type="entry name" value="Flagellar_assembly_factor_FliW"/>
</dbReference>
<dbReference type="Gene3D" id="2.30.290.10">
    <property type="entry name" value="BH3618-like"/>
    <property type="match status" value="1"/>
</dbReference>
<evidence type="ECO:0000256" key="1">
    <source>
        <dbReference type="ARBA" id="ARBA00022490"/>
    </source>
</evidence>
<sequence>MLINTKCFGEIDLEENKIIHFADGLMGFEDYKKFTILYDIEDEKKSAISWLQCIEEPGLALPVINPLHVREDYNPTIEDELLKPLGDVTSENIVVLLVVTVPNDVKKTTANLKAPIIINSDTRQGCQIIVENQDYSVRYCIFEENREKKGERTC</sequence>
<dbReference type="NCBIfam" id="NF009793">
    <property type="entry name" value="PRK13285.1-1"/>
    <property type="match status" value="1"/>
</dbReference>
<keyword evidence="4 5" id="KW-0143">Chaperone</keyword>
<gene>
    <name evidence="5" type="primary">fliW</name>
    <name evidence="6" type="ORF">SAMN05661086_00366</name>
</gene>
<organism evidence="6 7">
    <name type="scientific">Anaeromicropila populeti</name>
    <dbReference type="NCBI Taxonomy" id="37658"/>
    <lineage>
        <taxon>Bacteria</taxon>
        <taxon>Bacillati</taxon>
        <taxon>Bacillota</taxon>
        <taxon>Clostridia</taxon>
        <taxon>Lachnospirales</taxon>
        <taxon>Lachnospiraceae</taxon>
        <taxon>Anaeromicropila</taxon>
    </lineage>
</organism>
<evidence type="ECO:0000256" key="4">
    <source>
        <dbReference type="ARBA" id="ARBA00023186"/>
    </source>
</evidence>
<keyword evidence="7" id="KW-1185">Reference proteome</keyword>
<protein>
    <recommendedName>
        <fullName evidence="5">Flagellar assembly factor FliW</fullName>
    </recommendedName>
</protein>
<dbReference type="GO" id="GO:0044780">
    <property type="term" value="P:bacterial-type flagellum assembly"/>
    <property type="evidence" value="ECO:0007669"/>
    <property type="project" value="UniProtKB-UniRule"/>
</dbReference>
<comment type="function">
    <text evidence="5">Acts as an anti-CsrA protein, binds CsrA and prevents it from repressing translation of its target genes, one of which is flagellin. Binds to flagellin and participates in the assembly of the flagellum.</text>
</comment>
<dbReference type="RefSeq" id="WP_092558985.1">
    <property type="nucleotide sequence ID" value="NZ_FOYZ01000001.1"/>
</dbReference>
<dbReference type="PANTHER" id="PTHR39190">
    <property type="entry name" value="FLAGELLAR ASSEMBLY FACTOR FLIW"/>
    <property type="match status" value="1"/>
</dbReference>
<evidence type="ECO:0000256" key="5">
    <source>
        <dbReference type="HAMAP-Rule" id="MF_01185"/>
    </source>
</evidence>
<evidence type="ECO:0000256" key="2">
    <source>
        <dbReference type="ARBA" id="ARBA00022795"/>
    </source>
</evidence>
<keyword evidence="6" id="KW-0969">Cilium</keyword>
<keyword evidence="1 5" id="KW-0963">Cytoplasm</keyword>
<dbReference type="AlphaFoldDB" id="A0A1I6HX23"/>
<comment type="subcellular location">
    <subcellularLocation>
        <location evidence="5">Cytoplasm</location>
    </subcellularLocation>
</comment>
<dbReference type="OrthoDB" id="9801235at2"/>
<comment type="similarity">
    <text evidence="5">Belongs to the FliW family.</text>
</comment>
<evidence type="ECO:0000313" key="7">
    <source>
        <dbReference type="Proteomes" id="UP000199659"/>
    </source>
</evidence>
<name>A0A1I6HX23_9FIRM</name>
<dbReference type="GO" id="GO:0006417">
    <property type="term" value="P:regulation of translation"/>
    <property type="evidence" value="ECO:0007669"/>
    <property type="project" value="UniProtKB-KW"/>
</dbReference>
<evidence type="ECO:0000313" key="6">
    <source>
        <dbReference type="EMBL" id="SFR58967.1"/>
    </source>
</evidence>
<dbReference type="GO" id="GO:0005737">
    <property type="term" value="C:cytoplasm"/>
    <property type="evidence" value="ECO:0007669"/>
    <property type="project" value="UniProtKB-SubCell"/>
</dbReference>
<keyword evidence="6" id="KW-0966">Cell projection</keyword>
<proteinExistence type="inferred from homology"/>
<accession>A0A1I6HX23</accession>
<comment type="subunit">
    <text evidence="5">Interacts with translational regulator CsrA and flagellin(s).</text>
</comment>
<dbReference type="SUPFAM" id="SSF141457">
    <property type="entry name" value="BH3618-like"/>
    <property type="match status" value="1"/>
</dbReference>
<dbReference type="PANTHER" id="PTHR39190:SF1">
    <property type="entry name" value="FLAGELLAR ASSEMBLY FACTOR FLIW"/>
    <property type="match status" value="1"/>
</dbReference>
<keyword evidence="2 5" id="KW-1005">Bacterial flagellum biogenesis</keyword>
<reference evidence="6 7" key="1">
    <citation type="submission" date="2016-10" db="EMBL/GenBank/DDBJ databases">
        <authorList>
            <person name="de Groot N.N."/>
        </authorList>
    </citation>
    <scope>NUCLEOTIDE SEQUENCE [LARGE SCALE GENOMIC DNA]</scope>
    <source>
        <strain evidence="6 7">743A</strain>
    </source>
</reference>
<keyword evidence="6" id="KW-0282">Flagellum</keyword>
<dbReference type="Proteomes" id="UP000199659">
    <property type="component" value="Unassembled WGS sequence"/>
</dbReference>
<dbReference type="InterPro" id="IPR024046">
    <property type="entry name" value="Flagellar_assmbl_FliW_dom_sf"/>
</dbReference>
<dbReference type="EMBL" id="FOYZ01000001">
    <property type="protein sequence ID" value="SFR58967.1"/>
    <property type="molecule type" value="Genomic_DNA"/>
</dbReference>
<dbReference type="HAMAP" id="MF_01185">
    <property type="entry name" value="FliW"/>
    <property type="match status" value="1"/>
</dbReference>
<dbReference type="STRING" id="37658.SAMN05661086_00366"/>
<dbReference type="Pfam" id="PF02623">
    <property type="entry name" value="FliW"/>
    <property type="match status" value="1"/>
</dbReference>
<keyword evidence="3 5" id="KW-0810">Translation regulation</keyword>